<evidence type="ECO:0000313" key="2">
    <source>
        <dbReference type="EMBL" id="DAF87235.1"/>
    </source>
</evidence>
<sequence length="46" mass="4784">MAAALSTLGTLPRAAAPLTYDLSRPSFGPMRVSATPDNSEASFRTS</sequence>
<evidence type="ECO:0000256" key="1">
    <source>
        <dbReference type="SAM" id="MobiDB-lite"/>
    </source>
</evidence>
<protein>
    <submittedName>
        <fullName evidence="2">Uncharacterized protein</fullName>
    </submittedName>
</protein>
<feature type="region of interest" description="Disordered" evidence="1">
    <location>
        <begin position="25"/>
        <end position="46"/>
    </location>
</feature>
<proteinExistence type="predicted"/>
<accession>A0A8S5TYG7</accession>
<reference evidence="2" key="1">
    <citation type="journal article" date="2021" name="Proc. Natl. Acad. Sci. U.S.A.">
        <title>A Catalog of Tens of Thousands of Viruses from Human Metagenomes Reveals Hidden Associations with Chronic Diseases.</title>
        <authorList>
            <person name="Tisza M.J."/>
            <person name="Buck C.B."/>
        </authorList>
    </citation>
    <scope>NUCLEOTIDE SEQUENCE</scope>
    <source>
        <strain evidence="2">CtPkm1</strain>
    </source>
</reference>
<organism evidence="2">
    <name type="scientific">Myoviridae sp. ctPkm1</name>
    <dbReference type="NCBI Taxonomy" id="2825099"/>
    <lineage>
        <taxon>Viruses</taxon>
        <taxon>Duplodnaviria</taxon>
        <taxon>Heunggongvirae</taxon>
        <taxon>Uroviricota</taxon>
        <taxon>Caudoviricetes</taxon>
    </lineage>
</organism>
<name>A0A8S5TYG7_9CAUD</name>
<feature type="compositionally biased region" description="Polar residues" evidence="1">
    <location>
        <begin position="35"/>
        <end position="46"/>
    </location>
</feature>
<dbReference type="EMBL" id="BK015960">
    <property type="protein sequence ID" value="DAF87235.1"/>
    <property type="molecule type" value="Genomic_DNA"/>
</dbReference>